<keyword evidence="3" id="KW-1185">Reference proteome</keyword>
<name>A0A1P8UWD9_9RHOB</name>
<accession>A0A1P8UWD9</accession>
<evidence type="ECO:0000313" key="3">
    <source>
        <dbReference type="Proteomes" id="UP000187059"/>
    </source>
</evidence>
<dbReference type="KEGG" id="paby:Ga0080574_TMP3383"/>
<dbReference type="Proteomes" id="UP000187059">
    <property type="component" value="Chromosome"/>
</dbReference>
<gene>
    <name evidence="2" type="ORF">Ga0080574_TMP3383</name>
</gene>
<keyword evidence="1" id="KW-0472">Membrane</keyword>
<evidence type="ECO:0000256" key="1">
    <source>
        <dbReference type="SAM" id="Phobius"/>
    </source>
</evidence>
<sequence>MAWLRRHVLAWATSTALTLTAAQIVAPRFMDWILDGLVVALVFVAARLAAKA</sequence>
<protein>
    <submittedName>
        <fullName evidence="2">Uncharacterized protein</fullName>
    </submittedName>
</protein>
<evidence type="ECO:0000313" key="2">
    <source>
        <dbReference type="EMBL" id="APZ53717.1"/>
    </source>
</evidence>
<organism evidence="2 3">
    <name type="scientific">Salipiger abyssi</name>
    <dbReference type="NCBI Taxonomy" id="1250539"/>
    <lineage>
        <taxon>Bacteria</taxon>
        <taxon>Pseudomonadati</taxon>
        <taxon>Pseudomonadota</taxon>
        <taxon>Alphaproteobacteria</taxon>
        <taxon>Rhodobacterales</taxon>
        <taxon>Roseobacteraceae</taxon>
        <taxon>Salipiger</taxon>
    </lineage>
</organism>
<dbReference type="EMBL" id="CP015093">
    <property type="protein sequence ID" value="APZ53717.1"/>
    <property type="molecule type" value="Genomic_DNA"/>
</dbReference>
<reference evidence="2 3" key="1">
    <citation type="submission" date="2016-04" db="EMBL/GenBank/DDBJ databases">
        <title>Deep-sea bacteria in the southern Pacific.</title>
        <authorList>
            <person name="Tang K."/>
        </authorList>
    </citation>
    <scope>NUCLEOTIDE SEQUENCE [LARGE SCALE GENOMIC DNA]</scope>
    <source>
        <strain evidence="2 3">JLT2014</strain>
    </source>
</reference>
<keyword evidence="1" id="KW-1133">Transmembrane helix</keyword>
<dbReference type="STRING" id="1250539.Ga0080574_TMP3383"/>
<keyword evidence="1" id="KW-0812">Transmembrane</keyword>
<proteinExistence type="predicted"/>
<dbReference type="RefSeq" id="WP_156876390.1">
    <property type="nucleotide sequence ID" value="NZ_CP015093.1"/>
</dbReference>
<feature type="transmembrane region" description="Helical" evidence="1">
    <location>
        <begin position="32"/>
        <end position="50"/>
    </location>
</feature>
<dbReference type="AlphaFoldDB" id="A0A1P8UWD9"/>